<dbReference type="Proteomes" id="UP000466024">
    <property type="component" value="Unassembled WGS sequence"/>
</dbReference>
<feature type="domain" description="AMP-dependent synthetase/ligase" evidence="3">
    <location>
        <begin position="28"/>
        <end position="395"/>
    </location>
</feature>
<dbReference type="Gene3D" id="3.30.300.30">
    <property type="match status" value="1"/>
</dbReference>
<dbReference type="AlphaFoldDB" id="A0A640WGW3"/>
<dbReference type="PANTHER" id="PTHR43767:SF1">
    <property type="entry name" value="NONRIBOSOMAL PEPTIDE SYNTHASE PES1 (EUROFUNG)-RELATED"/>
    <property type="match status" value="1"/>
</dbReference>
<dbReference type="EMBL" id="VTPX01000002">
    <property type="protein sequence ID" value="KAA0019582.1"/>
    <property type="molecule type" value="Genomic_DNA"/>
</dbReference>
<evidence type="ECO:0000313" key="5">
    <source>
        <dbReference type="EMBL" id="KAA0019582.1"/>
    </source>
</evidence>
<keyword evidence="2" id="KW-0436">Ligase</keyword>
<protein>
    <submittedName>
        <fullName evidence="5">AMP-binding protein</fullName>
    </submittedName>
</protein>
<dbReference type="InterPro" id="IPR050237">
    <property type="entry name" value="ATP-dep_AMP-bd_enzyme"/>
</dbReference>
<dbReference type="Pfam" id="PF00501">
    <property type="entry name" value="AMP-binding"/>
    <property type="match status" value="1"/>
</dbReference>
<evidence type="ECO:0000256" key="2">
    <source>
        <dbReference type="ARBA" id="ARBA00022598"/>
    </source>
</evidence>
<evidence type="ECO:0000313" key="6">
    <source>
        <dbReference type="Proteomes" id="UP000466024"/>
    </source>
</evidence>
<sequence>MSGAVRQPACGIVPVSKRVMNLANFLSQAMRRYPDAPALVMGEASLSWRELDRRVSALALALKARGLGKGDRLLVHSRNGFEMVETQLAAFRLGAVWAPANFRISPGEAQWLAELTEARILVIGAEFERHYEAIRDIGPGLAFTVRIGEGTFGDAAYDDFLREYEGQACANADVEHDDPCWFFFTSGTTGKSKAAVLTHGQMGFITTNHLCDLMPGTDQATDASLVVAPLSHGSGIHYLTQLARGVKTVLPTASGFDGDEIWRLIETHRITNLFTVPTIVKMLVEDPACERYDHSSLRYIIYAGAPMYRADQKRALERLGKVLVQYYGLGEVTGNITVLPPSLHSADDGGFKIGTCGYDRTAMQVSVQDDEGRELPPHETGEICVCGLGVFAGYYANPEANAKSFRHGWFRTGDLGHLDEEGFLYITGRASDMFISGGSNIYPREIEEKMLTHPGIREVAIVGMPDEQWGEVGVAAVVPSEGSQLDVEALQAWVKERVSSYKVPRRYHLFETLPKSNYGKITKKIIRQAIEDREARS</sequence>
<name>A0A640WGW3_9GAMM</name>
<evidence type="ECO:0000259" key="3">
    <source>
        <dbReference type="Pfam" id="PF00501"/>
    </source>
</evidence>
<dbReference type="PANTHER" id="PTHR43767">
    <property type="entry name" value="LONG-CHAIN-FATTY-ACID--COA LIGASE"/>
    <property type="match status" value="1"/>
</dbReference>
<feature type="domain" description="AMP-binding enzyme C-terminal" evidence="4">
    <location>
        <begin position="445"/>
        <end position="520"/>
    </location>
</feature>
<reference evidence="5 6" key="1">
    <citation type="submission" date="2019-08" db="EMBL/GenBank/DDBJ databases">
        <title>Bioinformatics analysis of the strain L3 and L5.</title>
        <authorList>
            <person name="Li X."/>
        </authorList>
    </citation>
    <scope>NUCLEOTIDE SEQUENCE [LARGE SCALE GENOMIC DNA]</scope>
    <source>
        <strain evidence="5 6">L3</strain>
    </source>
</reference>
<dbReference type="InterPro" id="IPR042099">
    <property type="entry name" value="ANL_N_sf"/>
</dbReference>
<dbReference type="InterPro" id="IPR025110">
    <property type="entry name" value="AMP-bd_C"/>
</dbReference>
<evidence type="ECO:0000259" key="4">
    <source>
        <dbReference type="Pfam" id="PF13193"/>
    </source>
</evidence>
<dbReference type="FunFam" id="3.30.300.30:FF:000008">
    <property type="entry name" value="2,3-dihydroxybenzoate-AMP ligase"/>
    <property type="match status" value="1"/>
</dbReference>
<dbReference type="PROSITE" id="PS00455">
    <property type="entry name" value="AMP_BINDING"/>
    <property type="match status" value="1"/>
</dbReference>
<dbReference type="NCBIfam" id="NF005676">
    <property type="entry name" value="PRK07470.1"/>
    <property type="match status" value="1"/>
</dbReference>
<dbReference type="Pfam" id="PF13193">
    <property type="entry name" value="AMP-binding_C"/>
    <property type="match status" value="1"/>
</dbReference>
<dbReference type="RefSeq" id="WP_149434186.1">
    <property type="nucleotide sequence ID" value="NZ_VTPX01000002.1"/>
</dbReference>
<dbReference type="CDD" id="cd17631">
    <property type="entry name" value="FACL_FadD13-like"/>
    <property type="match status" value="1"/>
</dbReference>
<dbReference type="GO" id="GO:0016878">
    <property type="term" value="F:acid-thiol ligase activity"/>
    <property type="evidence" value="ECO:0007669"/>
    <property type="project" value="UniProtKB-ARBA"/>
</dbReference>
<evidence type="ECO:0000256" key="1">
    <source>
        <dbReference type="ARBA" id="ARBA00006432"/>
    </source>
</evidence>
<accession>A0A640WGW3</accession>
<dbReference type="Gene3D" id="3.40.50.12780">
    <property type="entry name" value="N-terminal domain of ligase-like"/>
    <property type="match status" value="1"/>
</dbReference>
<keyword evidence="6" id="KW-1185">Reference proteome</keyword>
<dbReference type="InterPro" id="IPR020845">
    <property type="entry name" value="AMP-binding_CS"/>
</dbReference>
<comment type="similarity">
    <text evidence="1">Belongs to the ATP-dependent AMP-binding enzyme family.</text>
</comment>
<proteinExistence type="inferred from homology"/>
<dbReference type="SUPFAM" id="SSF56801">
    <property type="entry name" value="Acetyl-CoA synthetase-like"/>
    <property type="match status" value="1"/>
</dbReference>
<organism evidence="5 6">
    <name type="scientific">Salinicola corii</name>
    <dbReference type="NCBI Taxonomy" id="2606937"/>
    <lineage>
        <taxon>Bacteria</taxon>
        <taxon>Pseudomonadati</taxon>
        <taxon>Pseudomonadota</taxon>
        <taxon>Gammaproteobacteria</taxon>
        <taxon>Oceanospirillales</taxon>
        <taxon>Halomonadaceae</taxon>
        <taxon>Salinicola</taxon>
    </lineage>
</organism>
<dbReference type="InterPro" id="IPR045851">
    <property type="entry name" value="AMP-bd_C_sf"/>
</dbReference>
<comment type="caution">
    <text evidence="5">The sequence shown here is derived from an EMBL/GenBank/DDBJ whole genome shotgun (WGS) entry which is preliminary data.</text>
</comment>
<dbReference type="InterPro" id="IPR000873">
    <property type="entry name" value="AMP-dep_synth/lig_dom"/>
</dbReference>
<gene>
    <name evidence="5" type="ORF">F0A16_04355</name>
</gene>